<dbReference type="Pfam" id="PF14238">
    <property type="entry name" value="DUF4340"/>
    <property type="match status" value="1"/>
</dbReference>
<dbReference type="KEGG" id="hoh:Hoch_5378"/>
<keyword evidence="3" id="KW-1185">Reference proteome</keyword>
<gene>
    <name evidence="2" type="ordered locus">Hoch_5378</name>
</gene>
<dbReference type="Proteomes" id="UP000001880">
    <property type="component" value="Chromosome"/>
</dbReference>
<reference evidence="2 3" key="1">
    <citation type="journal article" date="2010" name="Stand. Genomic Sci.">
        <title>Complete genome sequence of Haliangium ochraceum type strain (SMP-2).</title>
        <authorList>
            <consortium name="US DOE Joint Genome Institute (JGI-PGF)"/>
            <person name="Ivanova N."/>
            <person name="Daum C."/>
            <person name="Lang E."/>
            <person name="Abt B."/>
            <person name="Kopitz M."/>
            <person name="Saunders E."/>
            <person name="Lapidus A."/>
            <person name="Lucas S."/>
            <person name="Glavina Del Rio T."/>
            <person name="Nolan M."/>
            <person name="Tice H."/>
            <person name="Copeland A."/>
            <person name="Cheng J.F."/>
            <person name="Chen F."/>
            <person name="Bruce D."/>
            <person name="Goodwin L."/>
            <person name="Pitluck S."/>
            <person name="Mavromatis K."/>
            <person name="Pati A."/>
            <person name="Mikhailova N."/>
            <person name="Chen A."/>
            <person name="Palaniappan K."/>
            <person name="Land M."/>
            <person name="Hauser L."/>
            <person name="Chang Y.J."/>
            <person name="Jeffries C.D."/>
            <person name="Detter J.C."/>
            <person name="Brettin T."/>
            <person name="Rohde M."/>
            <person name="Goker M."/>
            <person name="Bristow J."/>
            <person name="Markowitz V."/>
            <person name="Eisen J.A."/>
            <person name="Hugenholtz P."/>
            <person name="Kyrpides N.C."/>
            <person name="Klenk H.P."/>
        </authorList>
    </citation>
    <scope>NUCLEOTIDE SEQUENCE [LARGE SCALE GENOMIC DNA]</scope>
    <source>
        <strain evidence="3">DSM 14365 / CIP 107738 / JCM 11303 / AJ 13395 / SMP-2</strain>
    </source>
</reference>
<dbReference type="EMBL" id="CP001804">
    <property type="protein sequence ID" value="ACY17862.1"/>
    <property type="molecule type" value="Genomic_DNA"/>
</dbReference>
<name>D0LYJ6_HALO1</name>
<proteinExistence type="predicted"/>
<dbReference type="STRING" id="502025.Hoch_5378"/>
<dbReference type="RefSeq" id="WP_012830454.1">
    <property type="nucleotide sequence ID" value="NC_013440.1"/>
</dbReference>
<dbReference type="InterPro" id="IPR025641">
    <property type="entry name" value="DUF4340"/>
</dbReference>
<evidence type="ECO:0000313" key="2">
    <source>
        <dbReference type="EMBL" id="ACY17862.1"/>
    </source>
</evidence>
<dbReference type="AlphaFoldDB" id="D0LYJ6"/>
<accession>D0LYJ6</accession>
<evidence type="ECO:0000313" key="3">
    <source>
        <dbReference type="Proteomes" id="UP000001880"/>
    </source>
</evidence>
<protein>
    <recommendedName>
        <fullName evidence="1">DUF4340 domain-containing protein</fullName>
    </recommendedName>
</protein>
<dbReference type="OrthoDB" id="5496275at2"/>
<evidence type="ECO:0000259" key="1">
    <source>
        <dbReference type="Pfam" id="PF14238"/>
    </source>
</evidence>
<feature type="domain" description="DUF4340" evidence="1">
    <location>
        <begin position="77"/>
        <end position="223"/>
    </location>
</feature>
<organism evidence="2 3">
    <name type="scientific">Haliangium ochraceum (strain DSM 14365 / JCM 11303 / SMP-2)</name>
    <dbReference type="NCBI Taxonomy" id="502025"/>
    <lineage>
        <taxon>Bacteria</taxon>
        <taxon>Pseudomonadati</taxon>
        <taxon>Myxococcota</taxon>
        <taxon>Polyangia</taxon>
        <taxon>Haliangiales</taxon>
        <taxon>Kofleriaceae</taxon>
        <taxon>Haliangium</taxon>
    </lineage>
</organism>
<dbReference type="HOGENOM" id="CLU_828379_0_0_7"/>
<sequence>MSTWNKVLIAALVVQLGLALAINFRAGSAETVRRPTSILPDLDLAQVSRISIYGPPASGTEPAIVLEREGEGEAQFWRLTNGNGYPAQAAAVSDLLDKLASLRSAGPVVTSAVRHQQLEVSADEHRRKLVVETPDGNARTIYVGKPSRARLTFVRVDGSDDVFAVGGISDRGLNLELGGWVDTVFLQLSSDQIAAMRVENYQGQFEFARSESGGWRYMAGDQPYPIPEGKRLNFSGVGHWIQAPLRLSVSEPAPATRTLDNPLAVVTLQLVAPMVVPGAMPSEPVSEVVIEVDTAPGNLSYYVRLQGEKAAIVLAPTLQLLVEMNEDRVLVDAED</sequence>